<dbReference type="Proteomes" id="UP001499854">
    <property type="component" value="Unassembled WGS sequence"/>
</dbReference>
<proteinExistence type="predicted"/>
<dbReference type="PROSITE" id="PS50206">
    <property type="entry name" value="RHODANESE_3"/>
    <property type="match status" value="1"/>
</dbReference>
<evidence type="ECO:0000256" key="1">
    <source>
        <dbReference type="ARBA" id="ARBA00022630"/>
    </source>
</evidence>
<keyword evidence="1" id="KW-0285">Flavoprotein</keyword>
<evidence type="ECO:0000256" key="2">
    <source>
        <dbReference type="ARBA" id="ARBA00023002"/>
    </source>
</evidence>
<dbReference type="PRINTS" id="PR00469">
    <property type="entry name" value="PNDRDTASEII"/>
</dbReference>
<dbReference type="InterPro" id="IPR050097">
    <property type="entry name" value="Ferredoxin-NADP_redctase_2"/>
</dbReference>
<protein>
    <recommendedName>
        <fullName evidence="4">Rhodanese domain-containing protein</fullName>
    </recommendedName>
</protein>
<organism evidence="5 6">
    <name type="scientific">Catenulispora subtropica</name>
    <dbReference type="NCBI Taxonomy" id="450798"/>
    <lineage>
        <taxon>Bacteria</taxon>
        <taxon>Bacillati</taxon>
        <taxon>Actinomycetota</taxon>
        <taxon>Actinomycetes</taxon>
        <taxon>Catenulisporales</taxon>
        <taxon>Catenulisporaceae</taxon>
        <taxon>Catenulispora</taxon>
    </lineage>
</organism>
<feature type="domain" description="Rhodanese" evidence="4">
    <location>
        <begin position="349"/>
        <end position="404"/>
    </location>
</feature>
<evidence type="ECO:0000256" key="3">
    <source>
        <dbReference type="ARBA" id="ARBA00048132"/>
    </source>
</evidence>
<dbReference type="PANTHER" id="PTHR48105">
    <property type="entry name" value="THIOREDOXIN REDUCTASE 1-RELATED-RELATED"/>
    <property type="match status" value="1"/>
</dbReference>
<comment type="catalytic activity">
    <reaction evidence="3">
        <text>[thioredoxin]-dithiol + NADP(+) = [thioredoxin]-disulfide + NADPH + H(+)</text>
        <dbReference type="Rhea" id="RHEA:20345"/>
        <dbReference type="Rhea" id="RHEA-COMP:10698"/>
        <dbReference type="Rhea" id="RHEA-COMP:10700"/>
        <dbReference type="ChEBI" id="CHEBI:15378"/>
        <dbReference type="ChEBI" id="CHEBI:29950"/>
        <dbReference type="ChEBI" id="CHEBI:50058"/>
        <dbReference type="ChEBI" id="CHEBI:57783"/>
        <dbReference type="ChEBI" id="CHEBI:58349"/>
        <dbReference type="EC" id="1.8.1.9"/>
    </reaction>
</comment>
<dbReference type="Gene3D" id="3.50.50.60">
    <property type="entry name" value="FAD/NAD(P)-binding domain"/>
    <property type="match status" value="2"/>
</dbReference>
<keyword evidence="2" id="KW-0560">Oxidoreductase</keyword>
<dbReference type="InterPro" id="IPR001763">
    <property type="entry name" value="Rhodanese-like_dom"/>
</dbReference>
<dbReference type="RefSeq" id="WP_344662734.1">
    <property type="nucleotide sequence ID" value="NZ_BAAAQM010000081.1"/>
</dbReference>
<dbReference type="InterPro" id="IPR023753">
    <property type="entry name" value="FAD/NAD-binding_dom"/>
</dbReference>
<keyword evidence="6" id="KW-1185">Reference proteome</keyword>
<dbReference type="InterPro" id="IPR036188">
    <property type="entry name" value="FAD/NAD-bd_sf"/>
</dbReference>
<comment type="caution">
    <text evidence="5">The sequence shown here is derived from an EMBL/GenBank/DDBJ whole genome shotgun (WGS) entry which is preliminary data.</text>
</comment>
<reference evidence="5 6" key="1">
    <citation type="journal article" date="2019" name="Int. J. Syst. Evol. Microbiol.">
        <title>The Global Catalogue of Microorganisms (GCM) 10K type strain sequencing project: providing services to taxonomists for standard genome sequencing and annotation.</title>
        <authorList>
            <consortium name="The Broad Institute Genomics Platform"/>
            <consortium name="The Broad Institute Genome Sequencing Center for Infectious Disease"/>
            <person name="Wu L."/>
            <person name="Ma J."/>
        </authorList>
    </citation>
    <scope>NUCLEOTIDE SEQUENCE [LARGE SCALE GENOMIC DNA]</scope>
    <source>
        <strain evidence="5 6">JCM 16013</strain>
    </source>
</reference>
<gene>
    <name evidence="5" type="ORF">GCM10009838_83130</name>
</gene>
<evidence type="ECO:0000259" key="4">
    <source>
        <dbReference type="PROSITE" id="PS50206"/>
    </source>
</evidence>
<dbReference type="SUPFAM" id="SSF51905">
    <property type="entry name" value="FAD/NAD(P)-binding domain"/>
    <property type="match status" value="1"/>
</dbReference>
<accession>A0ABN2TBI2</accession>
<dbReference type="PRINTS" id="PR00368">
    <property type="entry name" value="FADPNR"/>
</dbReference>
<evidence type="ECO:0000313" key="5">
    <source>
        <dbReference type="EMBL" id="GAA2004298.1"/>
    </source>
</evidence>
<evidence type="ECO:0000313" key="6">
    <source>
        <dbReference type="Proteomes" id="UP001499854"/>
    </source>
</evidence>
<name>A0ABN2TBI2_9ACTN</name>
<dbReference type="Pfam" id="PF07992">
    <property type="entry name" value="Pyr_redox_2"/>
    <property type="match status" value="1"/>
</dbReference>
<dbReference type="EMBL" id="BAAAQM010000081">
    <property type="protein sequence ID" value="GAA2004298.1"/>
    <property type="molecule type" value="Genomic_DNA"/>
</dbReference>
<sequence>MNRTVPLIIVIQPDLWKRHLLYREVDEWCEKSLAVLAFGTTEDLAFVLNGPEGHHVAGILYDEAEGGEVRRIVNEAPAGLRPPMAKVPGNEDSWRRTSKGDLSHIAKAQRDLEREVESIFFQWVPPESESPLRFSGTPTSRDAFKLRRFLLANGVPYIWETGDGSQISMHYGGGTVVDPSIGHIYQALGLSTDPLKIDKERLYDLAIIGAGPAGLAAAISAAAAGFSVVMVEKERPGGSAASSINLIRNYMGFPNGISGTRLMRFATDQISQLELVDWFPTITATHLERDALRPGRFVVFCADGGVMTPFYAGMILIACGQEAKSVIEGRALSAKEAYFVRSGDIQYNLERSDALRNLKTPIVIIGGGRTAGRAAILLRQAGVDCKLLARGFSEMGDLYSRIQNDGGAENFVRCAEILSFEGDDALASIRYVNKSGESCSLDAAQAFVAVGGRPCTGWLKNEGSDPSMPSIRLKDGFILTDRQLGSRWSRLPFETSERGIFAVGDVRVNSQRRVAQAAGQGVAAIASMDAYLGRGRWKKILQDERSLAWQDRQIPRL</sequence>